<sequence length="50" mass="5821">VYECYKLFFDANKEELMFNSEKLADIVIRTCDLANSYAKNIMNNLPQNGK</sequence>
<comment type="caution">
    <text evidence="1">The sequence shown here is derived from an EMBL/GenBank/DDBJ whole genome shotgun (WGS) entry which is preliminary data.</text>
</comment>
<dbReference type="EMBL" id="BARV01017466">
    <property type="protein sequence ID" value="GAI23674.1"/>
    <property type="molecule type" value="Genomic_DNA"/>
</dbReference>
<name>X1NYD5_9ZZZZ</name>
<accession>X1NYD5</accession>
<dbReference type="AlphaFoldDB" id="X1NYD5"/>
<reference evidence="1" key="1">
    <citation type="journal article" date="2014" name="Front. Microbiol.">
        <title>High frequency of phylogenetically diverse reductive dehalogenase-homologous genes in deep subseafloor sedimentary metagenomes.</title>
        <authorList>
            <person name="Kawai M."/>
            <person name="Futagami T."/>
            <person name="Toyoda A."/>
            <person name="Takaki Y."/>
            <person name="Nishi S."/>
            <person name="Hori S."/>
            <person name="Arai W."/>
            <person name="Tsubouchi T."/>
            <person name="Morono Y."/>
            <person name="Uchiyama I."/>
            <person name="Ito T."/>
            <person name="Fujiyama A."/>
            <person name="Inagaki F."/>
            <person name="Takami H."/>
        </authorList>
    </citation>
    <scope>NUCLEOTIDE SEQUENCE</scope>
    <source>
        <strain evidence="1">Expedition CK06-06</strain>
    </source>
</reference>
<gene>
    <name evidence="1" type="ORF">S06H3_29761</name>
</gene>
<organism evidence="1">
    <name type="scientific">marine sediment metagenome</name>
    <dbReference type="NCBI Taxonomy" id="412755"/>
    <lineage>
        <taxon>unclassified sequences</taxon>
        <taxon>metagenomes</taxon>
        <taxon>ecological metagenomes</taxon>
    </lineage>
</organism>
<protein>
    <submittedName>
        <fullName evidence="1">Uncharacterized protein</fullName>
    </submittedName>
</protein>
<evidence type="ECO:0000313" key="1">
    <source>
        <dbReference type="EMBL" id="GAI23674.1"/>
    </source>
</evidence>
<proteinExistence type="predicted"/>
<feature type="non-terminal residue" evidence="1">
    <location>
        <position position="1"/>
    </location>
</feature>